<evidence type="ECO:0000313" key="2">
    <source>
        <dbReference type="Proteomes" id="UP001196413"/>
    </source>
</evidence>
<accession>A0AAD5MGH1</accession>
<dbReference type="Pfam" id="PF20180">
    <property type="entry name" value="UQCC2_CBP6"/>
    <property type="match status" value="1"/>
</dbReference>
<evidence type="ECO:0000313" key="1">
    <source>
        <dbReference type="EMBL" id="KAJ1357545.1"/>
    </source>
</evidence>
<dbReference type="AlphaFoldDB" id="A0AAD5MGH1"/>
<sequence length="87" mass="10217">MSKTLYKQYVQLVKRWPKDDFKGTERDLASFLNQEVERQFKGDPTALTYACVKSDILLNKFALTTQRSSIRISTSLAFLVFLWNSYR</sequence>
<dbReference type="Proteomes" id="UP001196413">
    <property type="component" value="Unassembled WGS sequence"/>
</dbReference>
<name>A0AAD5MGH1_PARTN</name>
<comment type="caution">
    <text evidence="1">The sequence shown here is derived from an EMBL/GenBank/DDBJ whole genome shotgun (WGS) entry which is preliminary data.</text>
</comment>
<dbReference type="EMBL" id="JAHQIW010003178">
    <property type="protein sequence ID" value="KAJ1357545.1"/>
    <property type="molecule type" value="Genomic_DNA"/>
</dbReference>
<reference evidence="1" key="1">
    <citation type="submission" date="2021-06" db="EMBL/GenBank/DDBJ databases">
        <title>Parelaphostrongylus tenuis whole genome reference sequence.</title>
        <authorList>
            <person name="Garwood T.J."/>
            <person name="Larsen P.A."/>
            <person name="Fountain-Jones N.M."/>
            <person name="Garbe J.R."/>
            <person name="Macchietto M.G."/>
            <person name="Kania S.A."/>
            <person name="Gerhold R.W."/>
            <person name="Richards J.E."/>
            <person name="Wolf T.M."/>
        </authorList>
    </citation>
    <scope>NUCLEOTIDE SEQUENCE</scope>
    <source>
        <strain evidence="1">MNPRO001-30</strain>
        <tissue evidence="1">Meninges</tissue>
    </source>
</reference>
<keyword evidence="2" id="KW-1185">Reference proteome</keyword>
<evidence type="ECO:0008006" key="3">
    <source>
        <dbReference type="Google" id="ProtNLM"/>
    </source>
</evidence>
<protein>
    <recommendedName>
        <fullName evidence="3">Mitochondrial protein M19</fullName>
    </recommendedName>
</protein>
<organism evidence="1 2">
    <name type="scientific">Parelaphostrongylus tenuis</name>
    <name type="common">Meningeal worm</name>
    <dbReference type="NCBI Taxonomy" id="148309"/>
    <lineage>
        <taxon>Eukaryota</taxon>
        <taxon>Metazoa</taxon>
        <taxon>Ecdysozoa</taxon>
        <taxon>Nematoda</taxon>
        <taxon>Chromadorea</taxon>
        <taxon>Rhabditida</taxon>
        <taxon>Rhabditina</taxon>
        <taxon>Rhabditomorpha</taxon>
        <taxon>Strongyloidea</taxon>
        <taxon>Metastrongylidae</taxon>
        <taxon>Parelaphostrongylus</taxon>
    </lineage>
</organism>
<gene>
    <name evidence="1" type="ORF">KIN20_015716</name>
</gene>
<proteinExistence type="predicted"/>